<evidence type="ECO:0000259" key="2">
    <source>
        <dbReference type="Pfam" id="PF20151"/>
    </source>
</evidence>
<feature type="transmembrane region" description="Helical" evidence="1">
    <location>
        <begin position="179"/>
        <end position="197"/>
    </location>
</feature>
<name>A0A9P6BVG4_9AGAR</name>
<dbReference type="EMBL" id="MU152279">
    <property type="protein sequence ID" value="KAF9440767.1"/>
    <property type="molecule type" value="Genomic_DNA"/>
</dbReference>
<evidence type="ECO:0000313" key="4">
    <source>
        <dbReference type="Proteomes" id="UP000807342"/>
    </source>
</evidence>
<feature type="transmembrane region" description="Helical" evidence="1">
    <location>
        <begin position="137"/>
        <end position="159"/>
    </location>
</feature>
<gene>
    <name evidence="3" type="ORF">P691DRAFT_818036</name>
</gene>
<proteinExistence type="predicted"/>
<keyword evidence="4" id="KW-1185">Reference proteome</keyword>
<dbReference type="Pfam" id="PF20151">
    <property type="entry name" value="DUF6533"/>
    <property type="match status" value="1"/>
</dbReference>
<evidence type="ECO:0000256" key="1">
    <source>
        <dbReference type="SAM" id="Phobius"/>
    </source>
</evidence>
<evidence type="ECO:0000313" key="3">
    <source>
        <dbReference type="EMBL" id="KAF9440767.1"/>
    </source>
</evidence>
<dbReference type="OrthoDB" id="3100282at2759"/>
<feature type="transmembrane region" description="Helical" evidence="1">
    <location>
        <begin position="86"/>
        <end position="107"/>
    </location>
</feature>
<sequence>MAIPNFSIALYSFFLYKYFHLLPNEIEDIWLSKWGGSRWVVNSIYIICRYTTFVDLLVMIYGIFFLKLSFGKTLVTDPIVWESFVLAWELLGLGLLAAGITLNVLIVGNATVPPAFPGNSFIPNCSLTEPGEARLSMWGIVTMLISDSILMVVAIGAKFKFGYSLDSTNSLTRRVYHDAVYYFVLNFLISLTSILLYDKCPGPLKMLTGTFCGVATRCLSCRIVLRLKGYNRPDAGFMTTKETRNSIQFCRNPSLLDGEGIFRRGVTPVREGQVSSV</sequence>
<protein>
    <recommendedName>
        <fullName evidence="2">DUF6533 domain-containing protein</fullName>
    </recommendedName>
</protein>
<keyword evidence="1" id="KW-0472">Membrane</keyword>
<comment type="caution">
    <text evidence="3">The sequence shown here is derived from an EMBL/GenBank/DDBJ whole genome shotgun (WGS) entry which is preliminary data.</text>
</comment>
<feature type="domain" description="DUF6533" evidence="2">
    <location>
        <begin position="6"/>
        <end position="54"/>
    </location>
</feature>
<accession>A0A9P6BVG4</accession>
<organism evidence="3 4">
    <name type="scientific">Macrolepiota fuliginosa MF-IS2</name>
    <dbReference type="NCBI Taxonomy" id="1400762"/>
    <lineage>
        <taxon>Eukaryota</taxon>
        <taxon>Fungi</taxon>
        <taxon>Dikarya</taxon>
        <taxon>Basidiomycota</taxon>
        <taxon>Agaricomycotina</taxon>
        <taxon>Agaricomycetes</taxon>
        <taxon>Agaricomycetidae</taxon>
        <taxon>Agaricales</taxon>
        <taxon>Agaricineae</taxon>
        <taxon>Agaricaceae</taxon>
        <taxon>Macrolepiota</taxon>
    </lineage>
</organism>
<dbReference type="AlphaFoldDB" id="A0A9P6BVG4"/>
<dbReference type="Proteomes" id="UP000807342">
    <property type="component" value="Unassembled WGS sequence"/>
</dbReference>
<dbReference type="InterPro" id="IPR045340">
    <property type="entry name" value="DUF6533"/>
</dbReference>
<keyword evidence="1" id="KW-1133">Transmembrane helix</keyword>
<feature type="transmembrane region" description="Helical" evidence="1">
    <location>
        <begin position="44"/>
        <end position="66"/>
    </location>
</feature>
<keyword evidence="1" id="KW-0812">Transmembrane</keyword>
<reference evidence="3" key="1">
    <citation type="submission" date="2020-11" db="EMBL/GenBank/DDBJ databases">
        <authorList>
            <consortium name="DOE Joint Genome Institute"/>
            <person name="Ahrendt S."/>
            <person name="Riley R."/>
            <person name="Andreopoulos W."/>
            <person name="Labutti K."/>
            <person name="Pangilinan J."/>
            <person name="Ruiz-Duenas F.J."/>
            <person name="Barrasa J.M."/>
            <person name="Sanchez-Garcia M."/>
            <person name="Camarero S."/>
            <person name="Miyauchi S."/>
            <person name="Serrano A."/>
            <person name="Linde D."/>
            <person name="Babiker R."/>
            <person name="Drula E."/>
            <person name="Ayuso-Fernandez I."/>
            <person name="Pacheco R."/>
            <person name="Padilla G."/>
            <person name="Ferreira P."/>
            <person name="Barriuso J."/>
            <person name="Kellner H."/>
            <person name="Castanera R."/>
            <person name="Alfaro M."/>
            <person name="Ramirez L."/>
            <person name="Pisabarro A.G."/>
            <person name="Kuo A."/>
            <person name="Tritt A."/>
            <person name="Lipzen A."/>
            <person name="He G."/>
            <person name="Yan M."/>
            <person name="Ng V."/>
            <person name="Cullen D."/>
            <person name="Martin F."/>
            <person name="Rosso M.-N."/>
            <person name="Henrissat B."/>
            <person name="Hibbett D."/>
            <person name="Martinez A.T."/>
            <person name="Grigoriev I.V."/>
        </authorList>
    </citation>
    <scope>NUCLEOTIDE SEQUENCE</scope>
    <source>
        <strain evidence="3">MF-IS2</strain>
    </source>
</reference>